<keyword evidence="2" id="KW-0732">Signal</keyword>
<dbReference type="AlphaFoldDB" id="A0A3M8DSF6"/>
<evidence type="ECO:0008006" key="5">
    <source>
        <dbReference type="Google" id="ProtNLM"/>
    </source>
</evidence>
<feature type="region of interest" description="Disordered" evidence="1">
    <location>
        <begin position="247"/>
        <end position="266"/>
    </location>
</feature>
<protein>
    <recommendedName>
        <fullName evidence="5">DUF5050 domain-containing protein</fullName>
    </recommendedName>
</protein>
<dbReference type="Gene3D" id="2.120.10.30">
    <property type="entry name" value="TolB, C-terminal domain"/>
    <property type="match status" value="1"/>
</dbReference>
<sequence>MKVRRMQGALAALVLATSLWSATTPAHAESIGSEESITSSALSVSKKGMDLSEKYAVWVSTNEDSEQSIVLYSIDNEKGERITTSSSSKSSPVTAGNYVAWIDYGRKDGDIYLYDITSQKTTKVTDSTFKATDQEIQISENYLVWTNAKDKNIYAYDLSKKSTIQLTTKGKASHPSVSNSYAVWQDNNSSDADIFYYDFKKGKAVLATDNSENQTYPDISDDVIVYEDDRNSLTEIYSYDISTGEETRVTKSKASTDSNKEGPQISGNKVIYLDDEELRIQSLSSSSYDEVGSSVSSRLQARINSKYVLYAVEGSNSVSLYLYNIKQDESSTLGSQAGDPASPAASDRYVIYLNQGKKQDQVVLYDVKSNVSTVLTSSNESPRKPLVSNKYAVWYDLKKDVLVSYDLKTGKKTSITTDDDVPHEDFYALQGQNLVWADETRKGYSLMLTDLKTNKSKDIEDVSTELKGLDLYDSRVIWADGQDNKIEVSVYDIDDEDTTTLKNRISDIDGVSVGENYAVWSENVGKDWELYYYDFKRETVNQLYRNKEPNDQRKPKMSGNVFVYEDNQYSRDDDQYYYYLYDLDSKSLMKYYPGEDGIPSEMAIGGNRVVWVDNRDSVSNVYMMAFDQPSDDPDNGGGDGEYKDYNFKKVLEDGTLDQIIKDNGNSYDGIYFVFMDGSTEEASVSMDDASEDFDVFIELIEGYGFENIYVRVYQ</sequence>
<keyword evidence="4" id="KW-1185">Reference proteome</keyword>
<dbReference type="InterPro" id="IPR027618">
    <property type="entry name" value="Beta_prop_Msarc"/>
</dbReference>
<evidence type="ECO:0000313" key="3">
    <source>
        <dbReference type="EMBL" id="RNB91090.1"/>
    </source>
</evidence>
<dbReference type="PANTHER" id="PTHR36842">
    <property type="entry name" value="PROTEIN TOLB HOMOLOG"/>
    <property type="match status" value="1"/>
</dbReference>
<gene>
    <name evidence="3" type="ORF">EDM56_05745</name>
</gene>
<dbReference type="Proteomes" id="UP000271031">
    <property type="component" value="Unassembled WGS sequence"/>
</dbReference>
<evidence type="ECO:0000256" key="2">
    <source>
        <dbReference type="SAM" id="SignalP"/>
    </source>
</evidence>
<reference evidence="3 4" key="1">
    <citation type="submission" date="2018-10" db="EMBL/GenBank/DDBJ databases">
        <title>Phylogenomics of Brevibacillus.</title>
        <authorList>
            <person name="Dunlap C."/>
        </authorList>
    </citation>
    <scope>NUCLEOTIDE SEQUENCE [LARGE SCALE GENOMIC DNA]</scope>
    <source>
        <strain evidence="3 4">JCM 15716</strain>
    </source>
</reference>
<dbReference type="OrthoDB" id="9815657at2"/>
<dbReference type="NCBIfam" id="TIGR04275">
    <property type="entry name" value="beta_prop_Msarc"/>
    <property type="match status" value="2"/>
</dbReference>
<dbReference type="SUPFAM" id="SSF69304">
    <property type="entry name" value="Tricorn protease N-terminal domain"/>
    <property type="match status" value="2"/>
</dbReference>
<comment type="caution">
    <text evidence="3">The sequence shown here is derived from an EMBL/GenBank/DDBJ whole genome shotgun (WGS) entry which is preliminary data.</text>
</comment>
<dbReference type="EMBL" id="RHHQ01000006">
    <property type="protein sequence ID" value="RNB91090.1"/>
    <property type="molecule type" value="Genomic_DNA"/>
</dbReference>
<name>A0A3M8DSF6_9BACL</name>
<proteinExistence type="predicted"/>
<dbReference type="PANTHER" id="PTHR36842:SF1">
    <property type="entry name" value="PROTEIN TOLB"/>
    <property type="match status" value="1"/>
</dbReference>
<evidence type="ECO:0000256" key="1">
    <source>
        <dbReference type="SAM" id="MobiDB-lite"/>
    </source>
</evidence>
<feature type="signal peptide" evidence="2">
    <location>
        <begin position="1"/>
        <end position="28"/>
    </location>
</feature>
<organism evidence="3 4">
    <name type="scientific">Brevibacillus fluminis</name>
    <dbReference type="NCBI Taxonomy" id="511487"/>
    <lineage>
        <taxon>Bacteria</taxon>
        <taxon>Bacillati</taxon>
        <taxon>Bacillota</taxon>
        <taxon>Bacilli</taxon>
        <taxon>Bacillales</taxon>
        <taxon>Paenibacillaceae</taxon>
        <taxon>Brevibacillus</taxon>
    </lineage>
</organism>
<dbReference type="InterPro" id="IPR011042">
    <property type="entry name" value="6-blade_b-propeller_TolB-like"/>
</dbReference>
<dbReference type="RefSeq" id="WP_122916942.1">
    <property type="nucleotide sequence ID" value="NZ_RHHQ01000006.1"/>
</dbReference>
<feature type="chain" id="PRO_5018065941" description="DUF5050 domain-containing protein" evidence="2">
    <location>
        <begin position="29"/>
        <end position="714"/>
    </location>
</feature>
<accession>A0A3M8DSF6</accession>
<evidence type="ECO:0000313" key="4">
    <source>
        <dbReference type="Proteomes" id="UP000271031"/>
    </source>
</evidence>